<evidence type="ECO:0000256" key="11">
    <source>
        <dbReference type="ARBA" id="ARBA00056414"/>
    </source>
</evidence>
<keyword evidence="6" id="KW-1001">Plastid inner membrane</keyword>
<dbReference type="Gene3D" id="1.10.260.100">
    <property type="match status" value="1"/>
</dbReference>
<keyword evidence="5" id="KW-0677">Repeat</keyword>
<name>A0A2C9WBW5_MANES</name>
<feature type="region of interest" description="Disordered" evidence="15">
    <location>
        <begin position="270"/>
        <end position="320"/>
    </location>
</feature>
<sequence>MENLNMALLSSPSSSSSSYSSPKLVLGYSTYLKNPTATRQFSRTRALPFTLRNYRTVPHSSRISISAIAHSRSSTGPRRVSHDRRLGADYLLSISSSAGQQTSSVGVNPQPLPSPSPSSQFGSPLFWIGVGVGLSALFSWVATNLKKYAMQQALKTMMNQMTTQNNQFTNPAVSPGSPFPFPIPPASGPASSPAYQTPSTSGAAISPSSPTSSGSFDSNSSPRVTSQSAITVDVPATKVEATPVSDAKDESEIKKEPKKYAFVDVSPEETFTKSPFKGDEDISGAGSSQFAKEVSQNGAASNQGSTTSTASDGSKSTRPRLSVEALEKMMEDPTVQKMVYPYLPEEMRNPSTFKWMLQNPQYRQQLEDMLNNMSGSGEWDNRMMESLKNFDLSSPEVKQQFDQIGLTPEEVISKIMANPDVALAFQNPRVQQAIMDCSQNPLSISKYQNDKEVMDVFNKISELFPGVSGS</sequence>
<dbReference type="AlphaFoldDB" id="A0A2C9WBW5"/>
<comment type="function">
    <text evidence="11">Involved in protein precursor import into chloroplasts. Part of the motor complex consisting of a co-chaperone (TIC40) and a chaperone (HSP93) associated with the import channel (TIC110). Causes the release of bound transit peptides from TIC110 and stimulates ATP hydrolysis by HSP93. Involved in reinsertion of proteins from the chloroplast stroma into the inner membrane.</text>
</comment>
<organism evidence="17 18">
    <name type="scientific">Manihot esculenta</name>
    <name type="common">Cassava</name>
    <name type="synonym">Jatropha manihot</name>
    <dbReference type="NCBI Taxonomy" id="3983"/>
    <lineage>
        <taxon>Eukaryota</taxon>
        <taxon>Viridiplantae</taxon>
        <taxon>Streptophyta</taxon>
        <taxon>Embryophyta</taxon>
        <taxon>Tracheophyta</taxon>
        <taxon>Spermatophyta</taxon>
        <taxon>Magnoliopsida</taxon>
        <taxon>eudicotyledons</taxon>
        <taxon>Gunneridae</taxon>
        <taxon>Pentapetalae</taxon>
        <taxon>rosids</taxon>
        <taxon>fabids</taxon>
        <taxon>Malpighiales</taxon>
        <taxon>Euphorbiaceae</taxon>
        <taxon>Crotonoideae</taxon>
        <taxon>Manihoteae</taxon>
        <taxon>Manihot</taxon>
    </lineage>
</organism>
<feature type="compositionally biased region" description="Pro residues" evidence="15">
    <location>
        <begin position="177"/>
        <end position="187"/>
    </location>
</feature>
<keyword evidence="3" id="KW-0934">Plastid</keyword>
<accession>A0A2C9WBW5</accession>
<dbReference type="GO" id="GO:0045037">
    <property type="term" value="P:protein import into chloroplast stroma"/>
    <property type="evidence" value="ECO:0000318"/>
    <property type="project" value="GO_Central"/>
</dbReference>
<feature type="domain" description="STI1" evidence="16">
    <location>
        <begin position="332"/>
        <end position="366"/>
    </location>
</feature>
<evidence type="ECO:0000256" key="12">
    <source>
        <dbReference type="ARBA" id="ARBA00060470"/>
    </source>
</evidence>
<comment type="caution">
    <text evidence="17">The sequence shown here is derived from an EMBL/GenBank/DDBJ whole genome shotgun (WGS) entry which is preliminary data.</text>
</comment>
<keyword evidence="10" id="KW-0472">Membrane</keyword>
<feature type="compositionally biased region" description="Polar residues" evidence="15">
    <location>
        <begin position="285"/>
        <end position="316"/>
    </location>
</feature>
<comment type="subcellular location">
    <subcellularLocation>
        <location evidence="12">Plastid</location>
        <location evidence="12">Chloroplast inner membrane</location>
        <topology evidence="12">Single-pass membrane protein</topology>
    </subcellularLocation>
</comment>
<dbReference type="Gramene" id="Manes.02G076800.1.v8.1">
    <property type="protein sequence ID" value="Manes.02G076800.1.v8.1.CDS"/>
    <property type="gene ID" value="Manes.02G076800.v8.1"/>
</dbReference>
<evidence type="ECO:0000256" key="13">
    <source>
        <dbReference type="ARBA" id="ARBA00070821"/>
    </source>
</evidence>
<evidence type="ECO:0000256" key="10">
    <source>
        <dbReference type="ARBA" id="ARBA00023136"/>
    </source>
</evidence>
<dbReference type="EMBL" id="CM004388">
    <property type="protein sequence ID" value="OAY57173.1"/>
    <property type="molecule type" value="Genomic_DNA"/>
</dbReference>
<gene>
    <name evidence="17" type="ORF">MANES_02G076800v8</name>
</gene>
<evidence type="ECO:0000256" key="1">
    <source>
        <dbReference type="ARBA" id="ARBA00022448"/>
    </source>
</evidence>
<feature type="region of interest" description="Disordered" evidence="15">
    <location>
        <begin position="166"/>
        <end position="232"/>
    </location>
</feature>
<dbReference type="OrthoDB" id="533763at2759"/>
<dbReference type="FunFam" id="1.10.260.100:FF:000008">
    <property type="entry name" value="Protein TIC 40, chloroplastic"/>
    <property type="match status" value="1"/>
</dbReference>
<dbReference type="InterPro" id="IPR006636">
    <property type="entry name" value="STI1_HS-bd"/>
</dbReference>
<evidence type="ECO:0000256" key="3">
    <source>
        <dbReference type="ARBA" id="ARBA00022640"/>
    </source>
</evidence>
<evidence type="ECO:0000256" key="2">
    <source>
        <dbReference type="ARBA" id="ARBA00022528"/>
    </source>
</evidence>
<evidence type="ECO:0000313" key="17">
    <source>
        <dbReference type="EMBL" id="OAY57173.1"/>
    </source>
</evidence>
<keyword evidence="4" id="KW-0812">Transmembrane</keyword>
<dbReference type="Proteomes" id="UP000091857">
    <property type="component" value="Chromosome 2"/>
</dbReference>
<dbReference type="InterPro" id="IPR041243">
    <property type="entry name" value="STI1/HOP_DP"/>
</dbReference>
<evidence type="ECO:0000313" key="18">
    <source>
        <dbReference type="Proteomes" id="UP000091857"/>
    </source>
</evidence>
<evidence type="ECO:0000256" key="6">
    <source>
        <dbReference type="ARBA" id="ARBA00022780"/>
    </source>
</evidence>
<keyword evidence="8" id="KW-0809">Transit peptide</keyword>
<evidence type="ECO:0000256" key="15">
    <source>
        <dbReference type="SAM" id="MobiDB-lite"/>
    </source>
</evidence>
<evidence type="ECO:0000259" key="16">
    <source>
        <dbReference type="SMART" id="SM00727"/>
    </source>
</evidence>
<protein>
    <recommendedName>
        <fullName evidence="13">Protein TIC 40, chloroplastic</fullName>
    </recommendedName>
    <alternativeName>
        <fullName evidence="14">Translocon at the inner envelope membrane of chloroplasts 40</fullName>
    </alternativeName>
</protein>
<dbReference type="PANTHER" id="PTHR47296">
    <property type="entry name" value="PROTEIN TIC 40, CHLOROPLASTIC"/>
    <property type="match status" value="1"/>
</dbReference>
<dbReference type="GO" id="GO:0009658">
    <property type="term" value="P:chloroplast organization"/>
    <property type="evidence" value="ECO:0000318"/>
    <property type="project" value="GO_Central"/>
</dbReference>
<dbReference type="PANTHER" id="PTHR47296:SF1">
    <property type="entry name" value="PROTEIN TIC 40, CHLOROPLASTIC"/>
    <property type="match status" value="1"/>
</dbReference>
<dbReference type="STRING" id="3983.A0A2C9WBW5"/>
<dbReference type="Gramene" id="Manes.02G076800.4.v8.1">
    <property type="protein sequence ID" value="Manes.02G076800.4.v8.1.CDS"/>
    <property type="gene ID" value="Manes.02G076800.v8.1"/>
</dbReference>
<dbReference type="InterPro" id="IPR038108">
    <property type="entry name" value="RPN13_DEUBAD_sf"/>
</dbReference>
<evidence type="ECO:0000256" key="4">
    <source>
        <dbReference type="ARBA" id="ARBA00022692"/>
    </source>
</evidence>
<feature type="domain" description="STI1" evidence="16">
    <location>
        <begin position="408"/>
        <end position="447"/>
    </location>
</feature>
<keyword evidence="2" id="KW-0150">Chloroplast</keyword>
<keyword evidence="7" id="KW-0653">Protein transport</keyword>
<keyword evidence="9" id="KW-1133">Transmembrane helix</keyword>
<evidence type="ECO:0000256" key="8">
    <source>
        <dbReference type="ARBA" id="ARBA00022946"/>
    </source>
</evidence>
<evidence type="ECO:0000256" key="9">
    <source>
        <dbReference type="ARBA" id="ARBA00022989"/>
    </source>
</evidence>
<evidence type="ECO:0000256" key="14">
    <source>
        <dbReference type="ARBA" id="ARBA00082202"/>
    </source>
</evidence>
<dbReference type="SMART" id="SM00727">
    <property type="entry name" value="STI1"/>
    <property type="match status" value="2"/>
</dbReference>
<dbReference type="Pfam" id="PF17830">
    <property type="entry name" value="STI1-HOP_DP"/>
    <property type="match status" value="1"/>
</dbReference>
<proteinExistence type="predicted"/>
<feature type="region of interest" description="Disordered" evidence="15">
    <location>
        <begin position="1"/>
        <end position="21"/>
    </location>
</feature>
<feature type="compositionally biased region" description="Low complexity" evidence="15">
    <location>
        <begin position="10"/>
        <end position="21"/>
    </location>
</feature>
<dbReference type="Gene3D" id="1.10.2020.20">
    <property type="match status" value="1"/>
</dbReference>
<reference evidence="18" key="1">
    <citation type="journal article" date="2016" name="Nat. Biotechnol.">
        <title>Sequencing wild and cultivated cassava and related species reveals extensive interspecific hybridization and genetic diversity.</title>
        <authorList>
            <person name="Bredeson J.V."/>
            <person name="Lyons J.B."/>
            <person name="Prochnik S.E."/>
            <person name="Wu G.A."/>
            <person name="Ha C.M."/>
            <person name="Edsinger-Gonzales E."/>
            <person name="Grimwood J."/>
            <person name="Schmutz J."/>
            <person name="Rabbi I.Y."/>
            <person name="Egesi C."/>
            <person name="Nauluvula P."/>
            <person name="Lebot V."/>
            <person name="Ndunguru J."/>
            <person name="Mkamilo G."/>
            <person name="Bart R.S."/>
            <person name="Setter T.L."/>
            <person name="Gleadow R.M."/>
            <person name="Kulakow P."/>
            <person name="Ferguson M.E."/>
            <person name="Rounsley S."/>
            <person name="Rokhsar D.S."/>
        </authorList>
    </citation>
    <scope>NUCLEOTIDE SEQUENCE [LARGE SCALE GENOMIC DNA]</scope>
    <source>
        <strain evidence="18">cv. AM560-2</strain>
    </source>
</reference>
<dbReference type="GO" id="GO:0009706">
    <property type="term" value="C:chloroplast inner membrane"/>
    <property type="evidence" value="ECO:0000318"/>
    <property type="project" value="GO_Central"/>
</dbReference>
<keyword evidence="18" id="KW-1185">Reference proteome</keyword>
<evidence type="ECO:0000256" key="7">
    <source>
        <dbReference type="ARBA" id="ARBA00022927"/>
    </source>
</evidence>
<dbReference type="OMA" id="TRINEEP"/>
<feature type="compositionally biased region" description="Low complexity" evidence="15">
    <location>
        <begin position="188"/>
        <end position="222"/>
    </location>
</feature>
<evidence type="ECO:0000256" key="5">
    <source>
        <dbReference type="ARBA" id="ARBA00022737"/>
    </source>
</evidence>
<keyword evidence="1" id="KW-0813">Transport</keyword>